<protein>
    <recommendedName>
        <fullName evidence="3">Phage protein</fullName>
    </recommendedName>
</protein>
<dbReference type="RefSeq" id="WP_206903233.1">
    <property type="nucleotide sequence ID" value="NZ_JAFLVT010000008.1"/>
</dbReference>
<evidence type="ECO:0008006" key="3">
    <source>
        <dbReference type="Google" id="ProtNLM"/>
    </source>
</evidence>
<evidence type="ECO:0000313" key="1">
    <source>
        <dbReference type="EMBL" id="MBO0449069.1"/>
    </source>
</evidence>
<dbReference type="SUPFAM" id="SSF48013">
    <property type="entry name" value="NusB-like"/>
    <property type="match status" value="1"/>
</dbReference>
<gene>
    <name evidence="1" type="ORF">JZO76_05915</name>
</gene>
<accession>A0ABS3H7T6</accession>
<evidence type="ECO:0000313" key="2">
    <source>
        <dbReference type="Proteomes" id="UP000664256"/>
    </source>
</evidence>
<keyword evidence="2" id="KW-1185">Reference proteome</keyword>
<proteinExistence type="predicted"/>
<dbReference type="Proteomes" id="UP000664256">
    <property type="component" value="Unassembled WGS sequence"/>
</dbReference>
<dbReference type="EMBL" id="JAFLVT010000008">
    <property type="protein sequence ID" value="MBO0449069.1"/>
    <property type="molecule type" value="Genomic_DNA"/>
</dbReference>
<organism evidence="1 2">
    <name type="scientific">Candidatus Enterococcus myersii</name>
    <dbReference type="NCBI Taxonomy" id="2815322"/>
    <lineage>
        <taxon>Bacteria</taxon>
        <taxon>Bacillati</taxon>
        <taxon>Bacillota</taxon>
        <taxon>Bacilli</taxon>
        <taxon>Lactobacillales</taxon>
        <taxon>Enterococcaceae</taxon>
        <taxon>Enterococcus</taxon>
    </lineage>
</organism>
<dbReference type="InterPro" id="IPR035926">
    <property type="entry name" value="NusB-like_sf"/>
</dbReference>
<reference evidence="1 2" key="1">
    <citation type="submission" date="2021-03" db="EMBL/GenBank/DDBJ databases">
        <title>Enterococcal diversity collection.</title>
        <authorList>
            <person name="Gilmore M.S."/>
            <person name="Schwartzman J."/>
            <person name="Van Tyne D."/>
            <person name="Martin M."/>
            <person name="Earl A.M."/>
            <person name="Manson A.L."/>
            <person name="Straub T."/>
            <person name="Salamzade R."/>
            <person name="Saavedra J."/>
            <person name="Lebreton F."/>
            <person name="Prichula J."/>
            <person name="Schaufler K."/>
            <person name="Gaca A."/>
            <person name="Sgardioli B."/>
            <person name="Wagenaar J."/>
            <person name="Strong T."/>
        </authorList>
    </citation>
    <scope>NUCLEOTIDE SEQUENCE [LARGE SCALE GENOMIC DNA]</scope>
    <source>
        <strain evidence="1 2">MJM12</strain>
    </source>
</reference>
<sequence length="171" mass="20060">MKIELQVRIAYETAEMLELLKEYYQEHNEINFTKGEVLSKAILDTYDTWKETDWNKILNLPITLDKEYEISSGALRPKFQISKNIEPKIEELKKMIQKSVNTNYVTIGSAIKFVLRLAIYEFQNKNDISVETVIFEILDSFDQKDISAETKNVLKEFVNEIMIKLEVNDLL</sequence>
<comment type="caution">
    <text evidence="1">The sequence shown here is derived from an EMBL/GenBank/DDBJ whole genome shotgun (WGS) entry which is preliminary data.</text>
</comment>
<name>A0ABS3H7T6_9ENTE</name>